<evidence type="ECO:0000256" key="1">
    <source>
        <dbReference type="ARBA" id="ARBA00000111"/>
    </source>
</evidence>
<evidence type="ECO:0000259" key="9">
    <source>
        <dbReference type="PROSITE" id="PS50940"/>
    </source>
</evidence>
<evidence type="ECO:0000256" key="7">
    <source>
        <dbReference type="ARBA" id="ARBA00023157"/>
    </source>
</evidence>
<dbReference type="Gene3D" id="3.40.50.1820">
    <property type="entry name" value="alpha/beta hydrolase"/>
    <property type="match status" value="1"/>
</dbReference>
<comment type="catalytic activity">
    <reaction evidence="1">
        <text>a 1,2-diacyl-sn-glycero-3-phosphocholine + H2O = a 2-acyl-sn-glycero-3-phosphocholine + a fatty acid + H(+)</text>
        <dbReference type="Rhea" id="RHEA:18689"/>
        <dbReference type="ChEBI" id="CHEBI:15377"/>
        <dbReference type="ChEBI" id="CHEBI:15378"/>
        <dbReference type="ChEBI" id="CHEBI:28868"/>
        <dbReference type="ChEBI" id="CHEBI:57643"/>
        <dbReference type="ChEBI" id="CHEBI:57875"/>
        <dbReference type="EC" id="3.1.1.32"/>
    </reaction>
</comment>
<evidence type="ECO:0000313" key="10">
    <source>
        <dbReference type="EMBL" id="CAG5103489.1"/>
    </source>
</evidence>
<name>A0A8J2HJP9_COTCN</name>
<dbReference type="InterPro" id="IPR033906">
    <property type="entry name" value="Lipase_N"/>
</dbReference>
<dbReference type="Pfam" id="PF01607">
    <property type="entry name" value="CBM_14"/>
    <property type="match status" value="3"/>
</dbReference>
<dbReference type="Pfam" id="PF00151">
    <property type="entry name" value="Lipase"/>
    <property type="match status" value="1"/>
</dbReference>
<dbReference type="CDD" id="cd00707">
    <property type="entry name" value="Pancreat_lipase_like"/>
    <property type="match status" value="1"/>
</dbReference>
<dbReference type="EC" id="3.1.1.32" evidence="4"/>
<evidence type="ECO:0000256" key="6">
    <source>
        <dbReference type="ARBA" id="ARBA00022801"/>
    </source>
</evidence>
<dbReference type="GO" id="GO:0008061">
    <property type="term" value="F:chitin binding"/>
    <property type="evidence" value="ECO:0007669"/>
    <property type="project" value="InterPro"/>
</dbReference>
<dbReference type="EMBL" id="CAJNRD030001123">
    <property type="protein sequence ID" value="CAG5103489.1"/>
    <property type="molecule type" value="Genomic_DNA"/>
</dbReference>
<proteinExistence type="inferred from homology"/>
<keyword evidence="6" id="KW-0378">Hydrolase</keyword>
<dbReference type="InterPro" id="IPR000734">
    <property type="entry name" value="TAG_lipase"/>
</dbReference>
<reference evidence="10" key="1">
    <citation type="submission" date="2021-04" db="EMBL/GenBank/DDBJ databases">
        <authorList>
            <person name="Chebbi M.A.C M."/>
        </authorList>
    </citation>
    <scope>NUCLEOTIDE SEQUENCE</scope>
</reference>
<organism evidence="10 11">
    <name type="scientific">Cotesia congregata</name>
    <name type="common">Parasitoid wasp</name>
    <name type="synonym">Apanteles congregatus</name>
    <dbReference type="NCBI Taxonomy" id="51543"/>
    <lineage>
        <taxon>Eukaryota</taxon>
        <taxon>Metazoa</taxon>
        <taxon>Ecdysozoa</taxon>
        <taxon>Arthropoda</taxon>
        <taxon>Hexapoda</taxon>
        <taxon>Insecta</taxon>
        <taxon>Pterygota</taxon>
        <taxon>Neoptera</taxon>
        <taxon>Endopterygota</taxon>
        <taxon>Hymenoptera</taxon>
        <taxon>Apocrita</taxon>
        <taxon>Ichneumonoidea</taxon>
        <taxon>Braconidae</taxon>
        <taxon>Microgastrinae</taxon>
        <taxon>Cotesia</taxon>
    </lineage>
</organism>
<sequence>MILLQKKIGKTSLLINGSINSKASANSSNVDNIEPDIFNFTNVSIKTENHDKKSETSMVKIFSNDTKDVSENKTLNNDFKKLEIPNSTCNFSKYDKCKDLMIVKPTSIDSEDIIINKRTEIASGNLSDSNLYFNNGSDRLIIITPTIIKGENILNKDQNTSIGIKQILDSNLKNCTNGDGNELNNPEISSSAMDYSSILYDDIDDNTDDEIQDKDNRKCYGELGCLSITPTWYHTLNRNLNKLPLPREVINTSIIIYTREDPTKGQVIVVSKIKSVELINFNPKRKTKFIIHGFNSSPHVPWAKDMKNELLQHDDFNVIVVDWTGGSSIILFYTQTAGNTRLVGLEIAYLIKYLHIKYGLKLNDVHLIGHSLGAHIAGYAGEKLHGKIGRISGLDSAMPDFEKMPIHVRLDPTDAKLVDVIHTDSSRIVRLGIYQPCGHLDFYPNDGDDQPGCSESFFGEVCDHTRAIKLFTESINSKCQFIAHECPRYEDFIEGQCFLCNNTNSVNCGIMGYHADKSPTLLQKLIPEESAIRPPKFFISTGRHYRITIKLAKPFIAKTFMQGLMNVTFYGDNGIIKNMEITPYGRRIKLIHGSTKQIIALPPENTEYSIGKIRKVELSWIYDSKYTDFLYICIFCNDVLYVESIIVDILELIPERKKREMELSSELCSIQGPKKYAAISSGSSAPFRFDSRQNNLDFNKPSPFAGQSFSRSAQQSSGLCPERTGRFPVPNQCDAYIECIDGEGEQKFCPEGLLFNPDARFNYPCGYPIDISCEGRPNLQPAQPTDDCPHQYGYFKVGQSAADCGQFMNCAGGVGYMFNCPEGLAFNAQSYRCDWPDQVADCDVEAFLKFTCPPSPSDENQNLFAVSEPVRFFRSPNDCQRYFICVNGKPRLQNCGEGNAFNELINACDAAENVTGCEPPFIPDQEEEEPLRFQAPRRFNTGPQAAQKGRVRLF</sequence>
<keyword evidence="5" id="KW-0964">Secreted</keyword>
<gene>
    <name evidence="10" type="ORF">HICCMSTLAB_LOCUS11535</name>
</gene>
<comment type="caution">
    <text evidence="10">The sequence shown here is derived from an EMBL/GenBank/DDBJ whole genome shotgun (WGS) entry which is preliminary data.</text>
</comment>
<dbReference type="GO" id="GO:0017171">
    <property type="term" value="F:serine hydrolase activity"/>
    <property type="evidence" value="ECO:0007669"/>
    <property type="project" value="TreeGrafter"/>
</dbReference>
<feature type="domain" description="Chitin-binding type-2" evidence="9">
    <location>
        <begin position="717"/>
        <end position="775"/>
    </location>
</feature>
<dbReference type="SUPFAM" id="SSF53474">
    <property type="entry name" value="alpha/beta-Hydrolases"/>
    <property type="match status" value="1"/>
</dbReference>
<dbReference type="PANTHER" id="PTHR11610">
    <property type="entry name" value="LIPASE"/>
    <property type="match status" value="1"/>
</dbReference>
<evidence type="ECO:0000256" key="3">
    <source>
        <dbReference type="ARBA" id="ARBA00010701"/>
    </source>
</evidence>
<dbReference type="GO" id="GO:0008970">
    <property type="term" value="F:phospholipase A1 activity"/>
    <property type="evidence" value="ECO:0007669"/>
    <property type="project" value="UniProtKB-EC"/>
</dbReference>
<evidence type="ECO:0000256" key="8">
    <source>
        <dbReference type="RuleBase" id="RU004262"/>
    </source>
</evidence>
<dbReference type="InterPro" id="IPR029058">
    <property type="entry name" value="AB_hydrolase_fold"/>
</dbReference>
<dbReference type="Gene3D" id="2.170.140.10">
    <property type="entry name" value="Chitin binding domain"/>
    <property type="match status" value="3"/>
</dbReference>
<dbReference type="SMART" id="SM00494">
    <property type="entry name" value="ChtBD2"/>
    <property type="match status" value="3"/>
</dbReference>
<protein>
    <recommendedName>
        <fullName evidence="4">phospholipase A1</fullName>
        <ecNumber evidence="4">3.1.1.32</ecNumber>
    </recommendedName>
</protein>
<dbReference type="PRINTS" id="PR00821">
    <property type="entry name" value="TAGLIPASE"/>
</dbReference>
<dbReference type="PROSITE" id="PS50940">
    <property type="entry name" value="CHIT_BIND_II"/>
    <property type="match status" value="3"/>
</dbReference>
<evidence type="ECO:0000313" key="11">
    <source>
        <dbReference type="Proteomes" id="UP000786811"/>
    </source>
</evidence>
<dbReference type="InterPro" id="IPR002557">
    <property type="entry name" value="Chitin-bd_dom"/>
</dbReference>
<feature type="domain" description="Chitin-binding type-2" evidence="9">
    <location>
        <begin position="785"/>
        <end position="844"/>
    </location>
</feature>
<comment type="subcellular location">
    <subcellularLocation>
        <location evidence="2">Secreted</location>
    </subcellularLocation>
</comment>
<dbReference type="AlphaFoldDB" id="A0A8J2HJP9"/>
<dbReference type="InterPro" id="IPR013818">
    <property type="entry name" value="Lipase"/>
</dbReference>
<dbReference type="GO" id="GO:0016042">
    <property type="term" value="P:lipid catabolic process"/>
    <property type="evidence" value="ECO:0007669"/>
    <property type="project" value="TreeGrafter"/>
</dbReference>
<evidence type="ECO:0000256" key="4">
    <source>
        <dbReference type="ARBA" id="ARBA00013179"/>
    </source>
</evidence>
<dbReference type="OrthoDB" id="199913at2759"/>
<keyword evidence="7" id="KW-1015">Disulfide bond</keyword>
<evidence type="ECO:0000256" key="5">
    <source>
        <dbReference type="ARBA" id="ARBA00022525"/>
    </source>
</evidence>
<comment type="similarity">
    <text evidence="3 8">Belongs to the AB hydrolase superfamily. Lipase family.</text>
</comment>
<evidence type="ECO:0000256" key="2">
    <source>
        <dbReference type="ARBA" id="ARBA00004613"/>
    </source>
</evidence>
<dbReference type="SUPFAM" id="SSF57625">
    <property type="entry name" value="Invertebrate chitin-binding proteins"/>
    <property type="match status" value="3"/>
</dbReference>
<dbReference type="Proteomes" id="UP000786811">
    <property type="component" value="Unassembled WGS sequence"/>
</dbReference>
<accession>A0A8J2HJP9</accession>
<dbReference type="FunFam" id="3.40.50.1820:FF:000033">
    <property type="entry name" value="Pancreatic triacylglycerol lipase"/>
    <property type="match status" value="1"/>
</dbReference>
<dbReference type="PANTHER" id="PTHR11610:SF173">
    <property type="entry name" value="LIPASE DOMAIN-CONTAINING PROTEIN-RELATED"/>
    <property type="match status" value="1"/>
</dbReference>
<dbReference type="GO" id="GO:0005615">
    <property type="term" value="C:extracellular space"/>
    <property type="evidence" value="ECO:0007669"/>
    <property type="project" value="TreeGrafter"/>
</dbReference>
<dbReference type="InterPro" id="IPR036508">
    <property type="entry name" value="Chitin-bd_dom_sf"/>
</dbReference>
<keyword evidence="11" id="KW-1185">Reference proteome</keyword>
<feature type="domain" description="Chitin-binding type-2" evidence="9">
    <location>
        <begin position="849"/>
        <end position="919"/>
    </location>
</feature>